<name>I6ZHL3_ENCRO</name>
<sequence length="934" mass="108135">MDEGWKVKRPPNGTKAESKVFSAQGHRWKLVLSNRGGRIYLALEYQGGSYHDVLTTFCFDIDGKKQEYQYQFSMFNTDIGIYIEDKDSYVIRVDVGVKSGYYNSRKETGYVGLRNLGATCYVNSLMQSLFNIAKFRNDVFSLEPSGRVLLLQKLFKEMQVEEHAVDTTDFVVNNIWVDDVHVHQDIHEFSKVFFDSLEKDSKRKDFIEDLIQGELVTYIDGKCGCVRRIREKFQDIQVEIRDFFNNKLSSNLSESLKRYVKAEVLDGNNKYNCEEHGLVDAKKGVVFGSLPPVMFVLLKRFNVDFETGNGYKINDYFEFPSSIDMSPFMDKDDGKEKGDDEMYELYSVIVHKGDHDEGHFYVYLKIDGRWLKFNDTIVTEAGEMEALEHNYGGRHPYKDKIRDHSGYYLVYIRRSMIDDLLRTKVTIPAKTEEMLNKKQNKVPIRCIKIDNIRNYRGVGFYNVGSYDYPLSGYTEFIIKEGDSIKLLRNNIEKHLNTRRFLYLFECTRMEDNRKMEALDRPSKRVKEDIHGLTEPEVGRDEENASRTIEYVRLSHQKKVSLVRDGIVNTDADYFIYTCYPEVDFEKGRLIFLKVFSNMPWCEDTLPTSLRLCACMHMEGTIKDNMDAIIEKIGLDDIVVFREFDLSSALDLSANVSSLPQGDVLVGVRKEDVLEFLDFMSDFYRRLCVNVSCGPHNFTVFVRRGLSRAELEGKIRRFVGSREIFLKRRESCSDSSEFKTAVEDFGLSDMESDARENLQAKNTVSCTISPGHQVVYLAFCNKEMDYNSVPHLHIFVTKIGCTSLELIKSVLVSHFICLNPVRGHSLKTLRIVDTVRDTLYLKGFTMSEEFSANGMCVIQPFVKRAIKTAYYTGMYKIIGFPFFLQTDAESVAEFRKKYKLFGKMVMFDGKGYADLELDWPMSKFNDECFLLIERT</sequence>
<evidence type="ECO:0000259" key="2">
    <source>
        <dbReference type="PROSITE" id="PS50235"/>
    </source>
</evidence>
<dbReference type="HOGENOM" id="CLU_324173_0_0_1"/>
<dbReference type="EC" id="3.4.19.12" evidence="1"/>
<dbReference type="Pfam" id="PF00443">
    <property type="entry name" value="UCH"/>
    <property type="match status" value="1"/>
</dbReference>
<dbReference type="InterPro" id="IPR050164">
    <property type="entry name" value="Peptidase_C19"/>
</dbReference>
<dbReference type="InterPro" id="IPR001394">
    <property type="entry name" value="Peptidase_C19_UCH"/>
</dbReference>
<dbReference type="PROSITE" id="PS00973">
    <property type="entry name" value="USP_2"/>
    <property type="match status" value="1"/>
</dbReference>
<evidence type="ECO:0000313" key="3">
    <source>
        <dbReference type="EMBL" id="AFN82668.1"/>
    </source>
</evidence>
<organism evidence="3 4">
    <name type="scientific">Encephalitozoon romaleae (strain SJ-2008)</name>
    <name type="common">Microsporidian parasite</name>
    <dbReference type="NCBI Taxonomy" id="1178016"/>
    <lineage>
        <taxon>Eukaryota</taxon>
        <taxon>Fungi</taxon>
        <taxon>Fungi incertae sedis</taxon>
        <taxon>Microsporidia</taxon>
        <taxon>Unikaryonidae</taxon>
        <taxon>Encephalitozoon</taxon>
    </lineage>
</organism>
<evidence type="ECO:0000256" key="1">
    <source>
        <dbReference type="RuleBase" id="RU366025"/>
    </source>
</evidence>
<reference evidence="3 4" key="1">
    <citation type="journal article" date="2012" name="Proc. Natl. Acad. Sci. U.S.A.">
        <title>Gain and loss of multiple functionally related, horizontally transferred genes in the reduced genomes of two microsporidian parasites.</title>
        <authorList>
            <person name="Pombert J.-F."/>
            <person name="Selman M."/>
            <person name="Burki F."/>
            <person name="Bardell F.T."/>
            <person name="Farinelli L."/>
            <person name="Solter L.F."/>
            <person name="Whitman D.W."/>
            <person name="Weiss L.M."/>
            <person name="Corradi N."/>
            <person name="Keeling P.J."/>
        </authorList>
    </citation>
    <scope>NUCLEOTIDE SEQUENCE [LARGE SCALE GENOMIC DNA]</scope>
    <source>
        <strain evidence="3 4">SJ-2008</strain>
    </source>
</reference>
<dbReference type="InterPro" id="IPR028889">
    <property type="entry name" value="USP"/>
</dbReference>
<dbReference type="PANTHER" id="PTHR24006:SF644">
    <property type="entry name" value="UBIQUITIN CARBOXYL-TERMINAL HYDROLASE 7"/>
    <property type="match status" value="1"/>
</dbReference>
<dbReference type="VEuPathDB" id="MicrosporidiaDB:EROM_030470"/>
<dbReference type="PROSITE" id="PS00972">
    <property type="entry name" value="USP_1"/>
    <property type="match status" value="1"/>
</dbReference>
<evidence type="ECO:0000313" key="4">
    <source>
        <dbReference type="Proteomes" id="UP000010094"/>
    </source>
</evidence>
<keyword evidence="1 3" id="KW-0378">Hydrolase</keyword>
<dbReference type="GO" id="GO:0006508">
    <property type="term" value="P:proteolysis"/>
    <property type="evidence" value="ECO:0007669"/>
    <property type="project" value="UniProtKB-KW"/>
</dbReference>
<dbReference type="InterPro" id="IPR018200">
    <property type="entry name" value="USP_CS"/>
</dbReference>
<proteinExistence type="inferred from homology"/>
<accession>I6ZHL3</accession>
<dbReference type="AlphaFoldDB" id="I6ZHL3"/>
<dbReference type="SUPFAM" id="SSF54001">
    <property type="entry name" value="Cysteine proteinases"/>
    <property type="match status" value="1"/>
</dbReference>
<dbReference type="GO" id="GO:0031647">
    <property type="term" value="P:regulation of protein stability"/>
    <property type="evidence" value="ECO:0007669"/>
    <property type="project" value="TreeGrafter"/>
</dbReference>
<dbReference type="OrthoDB" id="289038at2759"/>
<keyword evidence="1" id="KW-0833">Ubl conjugation pathway</keyword>
<dbReference type="EMBL" id="CP003520">
    <property type="protein sequence ID" value="AFN82668.1"/>
    <property type="molecule type" value="Genomic_DNA"/>
</dbReference>
<comment type="catalytic activity">
    <reaction evidence="1">
        <text>Thiol-dependent hydrolysis of ester, thioester, amide, peptide and isopeptide bonds formed by the C-terminal Gly of ubiquitin (a 76-residue protein attached to proteins as an intracellular targeting signal).</text>
        <dbReference type="EC" id="3.4.19.12"/>
    </reaction>
</comment>
<dbReference type="RefSeq" id="XP_009264165.1">
    <property type="nucleotide sequence ID" value="XM_009265890.1"/>
</dbReference>
<dbReference type="Proteomes" id="UP000010094">
    <property type="component" value="Chromosome III"/>
</dbReference>
<dbReference type="GO" id="GO:0004843">
    <property type="term" value="F:cysteine-type deubiquitinase activity"/>
    <property type="evidence" value="ECO:0007669"/>
    <property type="project" value="UniProtKB-UniRule"/>
</dbReference>
<dbReference type="PROSITE" id="PS50235">
    <property type="entry name" value="USP_3"/>
    <property type="match status" value="1"/>
</dbReference>
<gene>
    <name evidence="3" type="ordered locus">EROM_030470</name>
</gene>
<dbReference type="Gene3D" id="3.90.70.10">
    <property type="entry name" value="Cysteine proteinases"/>
    <property type="match status" value="1"/>
</dbReference>
<dbReference type="GO" id="GO:0005829">
    <property type="term" value="C:cytosol"/>
    <property type="evidence" value="ECO:0007669"/>
    <property type="project" value="TreeGrafter"/>
</dbReference>
<dbReference type="GO" id="GO:0005634">
    <property type="term" value="C:nucleus"/>
    <property type="evidence" value="ECO:0007669"/>
    <property type="project" value="TreeGrafter"/>
</dbReference>
<keyword evidence="1" id="KW-0645">Protease</keyword>
<dbReference type="GeneID" id="20520958"/>
<keyword evidence="1" id="KW-0788">Thiol protease</keyword>
<dbReference type="KEGG" id="ero:EROM_030470"/>
<dbReference type="PANTHER" id="PTHR24006">
    <property type="entry name" value="UBIQUITIN CARBOXYL-TERMINAL HYDROLASE"/>
    <property type="match status" value="1"/>
</dbReference>
<comment type="similarity">
    <text evidence="1">Belongs to the peptidase C19 family.</text>
</comment>
<dbReference type="GO" id="GO:0016579">
    <property type="term" value="P:protein deubiquitination"/>
    <property type="evidence" value="ECO:0007669"/>
    <property type="project" value="InterPro"/>
</dbReference>
<dbReference type="InterPro" id="IPR038765">
    <property type="entry name" value="Papain-like_cys_pep_sf"/>
</dbReference>
<keyword evidence="4" id="KW-1185">Reference proteome</keyword>
<feature type="domain" description="USP" evidence="2">
    <location>
        <begin position="111"/>
        <end position="414"/>
    </location>
</feature>
<protein>
    <recommendedName>
        <fullName evidence="1">Ubiquitin carboxyl-terminal hydrolase</fullName>
        <ecNumber evidence="1">3.4.19.12</ecNumber>
    </recommendedName>
</protein>